<proteinExistence type="inferred from homology"/>
<evidence type="ECO:0000256" key="1">
    <source>
        <dbReference type="ARBA" id="ARBA00000815"/>
    </source>
</evidence>
<evidence type="ECO:0000256" key="4">
    <source>
        <dbReference type="ARBA" id="ARBA00022723"/>
    </source>
</evidence>
<comment type="catalytic activity">
    <reaction evidence="1">
        <text>a ribonucleoside 5'-phosphate + H2O = a ribonucleoside + phosphate</text>
        <dbReference type="Rhea" id="RHEA:12484"/>
        <dbReference type="ChEBI" id="CHEBI:15377"/>
        <dbReference type="ChEBI" id="CHEBI:18254"/>
        <dbReference type="ChEBI" id="CHEBI:43474"/>
        <dbReference type="ChEBI" id="CHEBI:58043"/>
        <dbReference type="EC" id="3.1.3.5"/>
    </reaction>
</comment>
<sequence>MFERKTMFGVAALGLSAVTGYGLYKYVRARQKAQQIKDAIDDMMKSIDKPSVYIRDSVGVRDKLRKLYESGPEKLQVISDFDKTLTKFVVNGEKGCTAYGVIESYKNFPESYREKAKELKEKYMPIEFSGDISSAEKEPLMIEWWTKAHELITELGLKKDDITQVVEDSPIALRWTKGNELIIELKIKQAQIPEIVKDAHIALRDGVEWLFVKLHEKHVPLLIISGGLGDIIKEVIDQQSTIYDNVTIVANFFRYEQGVMVGFKDKLLFSNNKREMTKDLEFFNRNKDRTSVIVMGDLPEDTHVSSSPKNPEVVLTIGFLNDKVNENLSNYMDAFDIVIVDDHSIELVDLLLVPILRA</sequence>
<keyword evidence="5" id="KW-0547">Nucleotide-binding</keyword>
<evidence type="ECO:0000256" key="2">
    <source>
        <dbReference type="ARBA" id="ARBA00008389"/>
    </source>
</evidence>
<dbReference type="EMBL" id="CALNXK010000045">
    <property type="protein sequence ID" value="CAH3128540.1"/>
    <property type="molecule type" value="Genomic_DNA"/>
</dbReference>
<evidence type="ECO:0000313" key="9">
    <source>
        <dbReference type="EMBL" id="CAH3128540.1"/>
    </source>
</evidence>
<evidence type="ECO:0000256" key="5">
    <source>
        <dbReference type="ARBA" id="ARBA00022741"/>
    </source>
</evidence>
<comment type="similarity">
    <text evidence="2">Belongs to the pyrimidine 5'-nucleotidase family.</text>
</comment>
<dbReference type="PANTHER" id="PTHR13045:SF0">
    <property type="entry name" value="7-METHYLGUANOSINE PHOSPHATE-SPECIFIC 5'-NUCLEOTIDASE"/>
    <property type="match status" value="1"/>
</dbReference>
<evidence type="ECO:0000256" key="7">
    <source>
        <dbReference type="ARBA" id="ARBA00022842"/>
    </source>
</evidence>
<reference evidence="9 10" key="1">
    <citation type="submission" date="2022-05" db="EMBL/GenBank/DDBJ databases">
        <authorList>
            <consortium name="Genoscope - CEA"/>
            <person name="William W."/>
        </authorList>
    </citation>
    <scope>NUCLEOTIDE SEQUENCE [LARGE SCALE GENOMIC DNA]</scope>
</reference>
<evidence type="ECO:0000256" key="6">
    <source>
        <dbReference type="ARBA" id="ARBA00022801"/>
    </source>
</evidence>
<keyword evidence="7" id="KW-0460">Magnesium</keyword>
<dbReference type="PANTHER" id="PTHR13045">
    <property type="entry name" value="5'-NUCLEOTIDASE"/>
    <property type="match status" value="1"/>
</dbReference>
<keyword evidence="6" id="KW-0378">Hydrolase</keyword>
<dbReference type="Gene3D" id="1.10.150.340">
    <property type="entry name" value="Pyrimidine 5'-nucleotidase (UMPH-1), N-terminal domain"/>
    <property type="match status" value="1"/>
</dbReference>
<dbReference type="InterPro" id="IPR036412">
    <property type="entry name" value="HAD-like_sf"/>
</dbReference>
<keyword evidence="10" id="KW-1185">Reference proteome</keyword>
<dbReference type="Gene3D" id="3.40.50.1000">
    <property type="entry name" value="HAD superfamily/HAD-like"/>
    <property type="match status" value="2"/>
</dbReference>
<protein>
    <recommendedName>
        <fullName evidence="3">5'-nucleotidase</fullName>
        <ecNumber evidence="3">3.1.3.5</ecNumber>
    </recommendedName>
</protein>
<accession>A0ABN8NZY3</accession>
<keyword evidence="8" id="KW-0546">Nucleotide metabolism</keyword>
<name>A0ABN8NZY3_9CNID</name>
<evidence type="ECO:0000256" key="8">
    <source>
        <dbReference type="ARBA" id="ARBA00023080"/>
    </source>
</evidence>
<evidence type="ECO:0000313" key="10">
    <source>
        <dbReference type="Proteomes" id="UP001159405"/>
    </source>
</evidence>
<organism evidence="9 10">
    <name type="scientific">Porites lobata</name>
    <dbReference type="NCBI Taxonomy" id="104759"/>
    <lineage>
        <taxon>Eukaryota</taxon>
        <taxon>Metazoa</taxon>
        <taxon>Cnidaria</taxon>
        <taxon>Anthozoa</taxon>
        <taxon>Hexacorallia</taxon>
        <taxon>Scleractinia</taxon>
        <taxon>Fungiina</taxon>
        <taxon>Poritidae</taxon>
        <taxon>Porites</taxon>
    </lineage>
</organism>
<evidence type="ECO:0000256" key="3">
    <source>
        <dbReference type="ARBA" id="ARBA00012643"/>
    </source>
</evidence>
<dbReference type="EC" id="3.1.3.5" evidence="3"/>
<dbReference type="SUPFAM" id="SSF56784">
    <property type="entry name" value="HAD-like"/>
    <property type="match status" value="1"/>
</dbReference>
<dbReference type="Pfam" id="PF05822">
    <property type="entry name" value="UMPH-1"/>
    <property type="match status" value="2"/>
</dbReference>
<keyword evidence="4" id="KW-0479">Metal-binding</keyword>
<dbReference type="InterPro" id="IPR023214">
    <property type="entry name" value="HAD_sf"/>
</dbReference>
<comment type="caution">
    <text evidence="9">The sequence shown here is derived from an EMBL/GenBank/DDBJ whole genome shotgun (WGS) entry which is preliminary data.</text>
</comment>
<gene>
    <name evidence="9" type="ORF">PLOB_00033668</name>
</gene>
<dbReference type="Proteomes" id="UP001159405">
    <property type="component" value="Unassembled WGS sequence"/>
</dbReference>
<dbReference type="InterPro" id="IPR006434">
    <property type="entry name" value="Pyrimidine_nucleotidase_eu"/>
</dbReference>